<proteinExistence type="predicted"/>
<dbReference type="PANTHER" id="PTHR11439:SF450">
    <property type="entry name" value="REVERSE TRANSCRIPTASE TY1_COPIA-TYPE DOMAIN-CONTAINING PROTEIN"/>
    <property type="match status" value="1"/>
</dbReference>
<accession>A0ABQ5EZ83</accession>
<gene>
    <name evidence="1" type="ORF">Tco_0991142</name>
</gene>
<dbReference type="EMBL" id="BQNB010016814">
    <property type="protein sequence ID" value="GJT56088.1"/>
    <property type="molecule type" value="Genomic_DNA"/>
</dbReference>
<reference evidence="1" key="1">
    <citation type="journal article" date="2022" name="Int. J. Mol. Sci.">
        <title>Draft Genome of Tanacetum Coccineum: Genomic Comparison of Closely Related Tanacetum-Family Plants.</title>
        <authorList>
            <person name="Yamashiro T."/>
            <person name="Shiraishi A."/>
            <person name="Nakayama K."/>
            <person name="Satake H."/>
        </authorList>
    </citation>
    <scope>NUCLEOTIDE SEQUENCE</scope>
</reference>
<protein>
    <submittedName>
        <fullName evidence="1">Gag/pol polyprotein</fullName>
    </submittedName>
</protein>
<organism evidence="1 2">
    <name type="scientific">Tanacetum coccineum</name>
    <dbReference type="NCBI Taxonomy" id="301880"/>
    <lineage>
        <taxon>Eukaryota</taxon>
        <taxon>Viridiplantae</taxon>
        <taxon>Streptophyta</taxon>
        <taxon>Embryophyta</taxon>
        <taxon>Tracheophyta</taxon>
        <taxon>Spermatophyta</taxon>
        <taxon>Magnoliopsida</taxon>
        <taxon>eudicotyledons</taxon>
        <taxon>Gunneridae</taxon>
        <taxon>Pentapetalae</taxon>
        <taxon>asterids</taxon>
        <taxon>campanulids</taxon>
        <taxon>Asterales</taxon>
        <taxon>Asteraceae</taxon>
        <taxon>Asteroideae</taxon>
        <taxon>Anthemideae</taxon>
        <taxon>Anthemidinae</taxon>
        <taxon>Tanacetum</taxon>
    </lineage>
</organism>
<keyword evidence="2" id="KW-1185">Reference proteome</keyword>
<dbReference type="CDD" id="cd09272">
    <property type="entry name" value="RNase_HI_RT_Ty1"/>
    <property type="match status" value="1"/>
</dbReference>
<evidence type="ECO:0000313" key="1">
    <source>
        <dbReference type="EMBL" id="GJT56088.1"/>
    </source>
</evidence>
<dbReference type="PANTHER" id="PTHR11439">
    <property type="entry name" value="GAG-POL-RELATED RETROTRANSPOSON"/>
    <property type="match status" value="1"/>
</dbReference>
<name>A0ABQ5EZ83_9ASTR</name>
<dbReference type="Proteomes" id="UP001151760">
    <property type="component" value="Unassembled WGS sequence"/>
</dbReference>
<reference evidence="1" key="2">
    <citation type="submission" date="2022-01" db="EMBL/GenBank/DDBJ databases">
        <authorList>
            <person name="Yamashiro T."/>
            <person name="Shiraishi A."/>
            <person name="Satake H."/>
            <person name="Nakayama K."/>
        </authorList>
    </citation>
    <scope>NUCLEOTIDE SEQUENCE</scope>
</reference>
<evidence type="ECO:0000313" key="2">
    <source>
        <dbReference type="Proteomes" id="UP001151760"/>
    </source>
</evidence>
<comment type="caution">
    <text evidence="1">The sequence shown here is derived from an EMBL/GenBank/DDBJ whole genome shotgun (WGS) entry which is preliminary data.</text>
</comment>
<sequence>MATVLTYGQNEGGQRWCMVSRVGSSSGLTVAHVNLKNWQPILAADMTTIKPPRQVNGTSELLKHISNPDTSLEAFLDADWAGDSDDRRSTRGFAIYLGSNLISLTAPILNELGICSSSTPILWSANLGATYLSANPIFHSHTKQVEIDYHFVREKVAQGDVQVQHISTHDQIADIFTKPLPTPRFLFLRSKLLVVVRP</sequence>